<dbReference type="Pfam" id="PF08445">
    <property type="entry name" value="FR47"/>
    <property type="match status" value="1"/>
</dbReference>
<dbReference type="SUPFAM" id="SSF55729">
    <property type="entry name" value="Acyl-CoA N-acyltransferases (Nat)"/>
    <property type="match status" value="1"/>
</dbReference>
<dbReference type="InterPro" id="IPR016181">
    <property type="entry name" value="Acyl_CoA_acyltransferase"/>
</dbReference>
<dbReference type="EMBL" id="MLJW01000891">
    <property type="protein sequence ID" value="OIQ81712.1"/>
    <property type="molecule type" value="Genomic_DNA"/>
</dbReference>
<dbReference type="GO" id="GO:0035447">
    <property type="term" value="F:mycothiol synthase activity"/>
    <property type="evidence" value="ECO:0007669"/>
    <property type="project" value="UniProtKB-EC"/>
</dbReference>
<evidence type="ECO:0000259" key="3">
    <source>
        <dbReference type="PROSITE" id="PS51186"/>
    </source>
</evidence>
<comment type="caution">
    <text evidence="4">The sequence shown here is derived from an EMBL/GenBank/DDBJ whole genome shotgun (WGS) entry which is preliminary data.</text>
</comment>
<proteinExistence type="predicted"/>
<name>A0A1J5QE26_9ZZZZ</name>
<organism evidence="4">
    <name type="scientific">mine drainage metagenome</name>
    <dbReference type="NCBI Taxonomy" id="410659"/>
    <lineage>
        <taxon>unclassified sequences</taxon>
        <taxon>metagenomes</taxon>
        <taxon>ecological metagenomes</taxon>
    </lineage>
</organism>
<accession>A0A1J5QE26</accession>
<dbReference type="CDD" id="cd04301">
    <property type="entry name" value="NAT_SF"/>
    <property type="match status" value="1"/>
</dbReference>
<dbReference type="PANTHER" id="PTHR43420">
    <property type="entry name" value="ACETYLTRANSFERASE"/>
    <property type="match status" value="1"/>
</dbReference>
<dbReference type="AlphaFoldDB" id="A0A1J5QE26"/>
<dbReference type="PANTHER" id="PTHR43420:SF3">
    <property type="entry name" value="N-ACETYLTRANSFERASE DOMAIN-CONTAINING PROTEIN"/>
    <property type="match status" value="1"/>
</dbReference>
<dbReference type="PROSITE" id="PS51186">
    <property type="entry name" value="GNAT"/>
    <property type="match status" value="1"/>
</dbReference>
<dbReference type="Gene3D" id="3.40.630.30">
    <property type="match status" value="1"/>
</dbReference>
<dbReference type="InterPro" id="IPR000182">
    <property type="entry name" value="GNAT_dom"/>
</dbReference>
<gene>
    <name evidence="4" type="primary">mshD_16</name>
    <name evidence="4" type="ORF">GALL_365250</name>
</gene>
<sequence>MNWSDQVTPHILDNAAWASLSGPHASIAEANGLARRYPVDVAPFAALADPDDPQAWLDLAQLIGPSGTAVLSAKQIEVPDDWEVLFKGSGVQLIGEEVEGKVENEAIELSPIDVPEMLNLIERTKPGPFLPRTIELGGYLGFRIDGTLVAMAGRRLHPAGWVEISAVCTDPTYRGQGLAGRLVRAVVAGIRADGDMSFLHASATNENAIRLYEAMGFRLRMRSNFRVVKAPGDS</sequence>
<protein>
    <submittedName>
        <fullName evidence="4">Mycothiol acetyltransferase</fullName>
        <ecNumber evidence="4">2.3.1.189</ecNumber>
    </submittedName>
</protein>
<dbReference type="EC" id="2.3.1.189" evidence="4"/>
<dbReference type="InterPro" id="IPR013653">
    <property type="entry name" value="GCN5-like_dom"/>
</dbReference>
<reference evidence="4" key="1">
    <citation type="submission" date="2016-10" db="EMBL/GenBank/DDBJ databases">
        <title>Sequence of Gallionella enrichment culture.</title>
        <authorList>
            <person name="Poehlein A."/>
            <person name="Muehling M."/>
            <person name="Daniel R."/>
        </authorList>
    </citation>
    <scope>NUCLEOTIDE SEQUENCE</scope>
</reference>
<keyword evidence="1 4" id="KW-0808">Transferase</keyword>
<feature type="domain" description="N-acetyltransferase" evidence="3">
    <location>
        <begin position="104"/>
        <end position="234"/>
    </location>
</feature>
<evidence type="ECO:0000256" key="1">
    <source>
        <dbReference type="ARBA" id="ARBA00022679"/>
    </source>
</evidence>
<evidence type="ECO:0000313" key="4">
    <source>
        <dbReference type="EMBL" id="OIQ81712.1"/>
    </source>
</evidence>
<dbReference type="InterPro" id="IPR050680">
    <property type="entry name" value="YpeA/RimI_acetyltransf"/>
</dbReference>
<evidence type="ECO:0000256" key="2">
    <source>
        <dbReference type="ARBA" id="ARBA00023315"/>
    </source>
</evidence>
<keyword evidence="2 4" id="KW-0012">Acyltransferase</keyword>